<protein>
    <submittedName>
        <fullName evidence="2">Uncharacterized protein</fullName>
    </submittedName>
</protein>
<name>A0A7R9E8I3_9NEOP</name>
<dbReference type="EMBL" id="OB793616">
    <property type="protein sequence ID" value="CAD7428042.1"/>
    <property type="molecule type" value="Genomic_DNA"/>
</dbReference>
<proteinExistence type="predicted"/>
<feature type="region of interest" description="Disordered" evidence="1">
    <location>
        <begin position="440"/>
        <end position="496"/>
    </location>
</feature>
<evidence type="ECO:0000256" key="1">
    <source>
        <dbReference type="SAM" id="MobiDB-lite"/>
    </source>
</evidence>
<reference evidence="2" key="1">
    <citation type="submission" date="2020-11" db="EMBL/GenBank/DDBJ databases">
        <authorList>
            <person name="Tran Van P."/>
        </authorList>
    </citation>
    <scope>NUCLEOTIDE SEQUENCE</scope>
</reference>
<evidence type="ECO:0000313" key="2">
    <source>
        <dbReference type="EMBL" id="CAD7428042.1"/>
    </source>
</evidence>
<organism evidence="2">
    <name type="scientific">Timema monikensis</name>
    <dbReference type="NCBI Taxonomy" id="170555"/>
    <lineage>
        <taxon>Eukaryota</taxon>
        <taxon>Metazoa</taxon>
        <taxon>Ecdysozoa</taxon>
        <taxon>Arthropoda</taxon>
        <taxon>Hexapoda</taxon>
        <taxon>Insecta</taxon>
        <taxon>Pterygota</taxon>
        <taxon>Neoptera</taxon>
        <taxon>Polyneoptera</taxon>
        <taxon>Phasmatodea</taxon>
        <taxon>Timematodea</taxon>
        <taxon>Timematoidea</taxon>
        <taxon>Timematidae</taxon>
        <taxon>Timema</taxon>
    </lineage>
</organism>
<feature type="compositionally biased region" description="Basic and acidic residues" evidence="1">
    <location>
        <begin position="457"/>
        <end position="479"/>
    </location>
</feature>
<sequence length="511" mass="56782">MAHMSSPENIFVPFINQTDSDGAMSAYQKFFSLKQDYWKDANFLYGQGLVYFHYNAFQWWPVKAVSLARVNTENLPDFTQNERHFFVILNLPDDTLAALSPNLQHGAWSGGRRPSKSSQLKDVMENDDCCRGQDIPRLWPWLILFLPKRFPKSQLQIVGQLQKLLSPEFGNGFEDAFLQGAELYKGWKQTLNVFVPHCSALSSFLRTCTAPTPTTLSTAWATPQIMFSLPSNSPRLCIATWISLPSRATSGDWRSPSTPDFPVLPILLSRGLGTTSLTLVGAIDVQKPCPDKTSRNATTSLFICEPHGVTNWSVRVGTCSRAPLQGASEHVIAIVIVDLSSLYTGPLDGHRFSRSHEPMGSSLHSHWTRPGSSGGYIIRRFLAQSGHQILVCHIFKSVSKLSYVTKEQYAFIYSHSIPPTATHVAGTDPLTPTVTHVARTVPLPPTSTHVAGTDPPTSHRDSRCLDRSPTSHRDSRCRDLPANPFPTPIDTTHKSRVSTTNVGWRMDIVET</sequence>
<gene>
    <name evidence="2" type="ORF">TMSB3V08_LOCUS4860</name>
</gene>
<accession>A0A7R9E8I3</accession>
<dbReference type="AlphaFoldDB" id="A0A7R9E8I3"/>